<feature type="transmembrane region" description="Helical" evidence="19">
    <location>
        <begin position="29"/>
        <end position="53"/>
    </location>
</feature>
<sequence length="514" mass="56415">MATQTPQRRRRLLRNWKFSMPKHPGLDYLMLRISIFVLVGIGVVMAFSATMTWSVIEGNTVWAQAIRQTFYVVLGLAVFWAALRTPFAKVKKLTPWFLAFAAILTMLVFVPGIGVGRNEVGSQSWIVLGPIRLQPSEIARIAVAMFGALSLANKRPPRTLNEVKLTNPFVIYILVSVLFFGAMLAEGNLGVAMTFAVIVGFTLFFAGINWRVIALAVLGLVVGLVFVFLGGGYRSDRFTTFFGAFTGNFSDTRGSAFQTYQGFLSLADGSMTGVGIGQSRAKWFYLPEAKNDFVFAIIGEELGLFGGVLVIAMFVLLGIFGLRTAMRAQNQFQSLLAATLTATVVSQAFYNVSYVIGLMPMTGVQLPLISSGGTSTVVTLGAMGLLASVARHEPEAVSYMQSYGRPLFDRVFMIPEPTVDVRSSRAAAGGQRSRERAGRRQPARGPEKSRPERRRTEQRRTEQRFGAAVTSRSRSVTRAAHTAVSSKHGMHDNLNSYPNQKGQSGTWRQPPIRH</sequence>
<dbReference type="Proteomes" id="UP001224412">
    <property type="component" value="Unassembled WGS sequence"/>
</dbReference>
<evidence type="ECO:0000256" key="17">
    <source>
        <dbReference type="ARBA" id="ARBA00049966"/>
    </source>
</evidence>
<evidence type="ECO:0000313" key="20">
    <source>
        <dbReference type="EMBL" id="MDK4307306.1"/>
    </source>
</evidence>
<reference evidence="20" key="1">
    <citation type="submission" date="2023-05" db="EMBL/GenBank/DDBJ databases">
        <title>Metabolic capabilities are highly conserved among human nasal-associated Corynebacterium species in pangenomic analyses.</title>
        <authorList>
            <person name="Tran T.H."/>
            <person name="Roberts A.Q."/>
            <person name="Escapa I.F."/>
            <person name="Gao W."/>
            <person name="Conlan S."/>
            <person name="Kong H."/>
            <person name="Segre J.A."/>
            <person name="Kelly M.S."/>
            <person name="Lemon K.P."/>
        </authorList>
    </citation>
    <scope>NUCLEOTIDE SEQUENCE</scope>
    <source>
        <strain evidence="20">KPL2773</strain>
    </source>
</reference>
<comment type="subcellular location">
    <subcellularLocation>
        <location evidence="1">Membrane</location>
        <topology evidence="1">Multi-pass membrane protein</topology>
    </subcellularLocation>
</comment>
<dbReference type="EMBL" id="JASNVH010000010">
    <property type="protein sequence ID" value="MDK4307306.1"/>
    <property type="molecule type" value="Genomic_DNA"/>
</dbReference>
<keyword evidence="6" id="KW-0133">Cell shape</keyword>
<feature type="transmembrane region" description="Helical" evidence="19">
    <location>
        <begin position="334"/>
        <end position="356"/>
    </location>
</feature>
<dbReference type="GO" id="GO:0032153">
    <property type="term" value="C:cell division site"/>
    <property type="evidence" value="ECO:0007669"/>
    <property type="project" value="TreeGrafter"/>
</dbReference>
<evidence type="ECO:0000256" key="15">
    <source>
        <dbReference type="ARBA" id="ARBA00044770"/>
    </source>
</evidence>
<dbReference type="PANTHER" id="PTHR30474">
    <property type="entry name" value="CELL CYCLE PROTEIN"/>
    <property type="match status" value="1"/>
</dbReference>
<evidence type="ECO:0000256" key="3">
    <source>
        <dbReference type="ARBA" id="ARBA00022676"/>
    </source>
</evidence>
<dbReference type="GO" id="GO:0008955">
    <property type="term" value="F:peptidoglycan glycosyltransferase activity"/>
    <property type="evidence" value="ECO:0007669"/>
    <property type="project" value="UniProtKB-EC"/>
</dbReference>
<feature type="compositionally biased region" description="Polar residues" evidence="18">
    <location>
        <begin position="493"/>
        <end position="507"/>
    </location>
</feature>
<keyword evidence="3" id="KW-0328">Glycosyltransferase</keyword>
<feature type="transmembrane region" description="Helical" evidence="19">
    <location>
        <begin position="213"/>
        <end position="233"/>
    </location>
</feature>
<evidence type="ECO:0000256" key="16">
    <source>
        <dbReference type="ARBA" id="ARBA00049902"/>
    </source>
</evidence>
<dbReference type="InterPro" id="IPR018365">
    <property type="entry name" value="Cell_cycle_FtsW-rel_CS"/>
</dbReference>
<feature type="transmembrane region" description="Helical" evidence="19">
    <location>
        <begin position="165"/>
        <end position="183"/>
    </location>
</feature>
<evidence type="ECO:0000256" key="11">
    <source>
        <dbReference type="ARBA" id="ARBA00033270"/>
    </source>
</evidence>
<comment type="function">
    <text evidence="17">Peptidoglycan polymerase that is essential for cell division.</text>
</comment>
<dbReference type="GO" id="GO:0008360">
    <property type="term" value="P:regulation of cell shape"/>
    <property type="evidence" value="ECO:0007669"/>
    <property type="project" value="UniProtKB-KW"/>
</dbReference>
<dbReference type="GO" id="GO:0009252">
    <property type="term" value="P:peptidoglycan biosynthetic process"/>
    <property type="evidence" value="ECO:0007669"/>
    <property type="project" value="UniProtKB-KW"/>
</dbReference>
<keyword evidence="4" id="KW-0808">Transferase</keyword>
<keyword evidence="9 19" id="KW-0472">Membrane</keyword>
<comment type="caution">
    <text evidence="20">The sequence shown here is derived from an EMBL/GenBank/DDBJ whole genome shotgun (WGS) entry which is preliminary data.</text>
</comment>
<comment type="similarity">
    <text evidence="12">Belongs to the SEDS family. FtsW subfamily.</text>
</comment>
<accession>A0AAP4BQB8</accession>
<dbReference type="RefSeq" id="WP_239261628.1">
    <property type="nucleotide sequence ID" value="NZ_JAKRDN010000002.1"/>
</dbReference>
<evidence type="ECO:0000256" key="12">
    <source>
        <dbReference type="ARBA" id="ARBA00038053"/>
    </source>
</evidence>
<dbReference type="EC" id="2.4.99.28" evidence="15"/>
<feature type="transmembrane region" description="Helical" evidence="19">
    <location>
        <begin position="189"/>
        <end position="206"/>
    </location>
</feature>
<feature type="region of interest" description="Disordered" evidence="18">
    <location>
        <begin position="421"/>
        <end position="514"/>
    </location>
</feature>
<dbReference type="Pfam" id="PF01098">
    <property type="entry name" value="FTSW_RODA_SPOVE"/>
    <property type="match status" value="1"/>
</dbReference>
<keyword evidence="7" id="KW-0573">Peptidoglycan synthesis</keyword>
<dbReference type="PANTHER" id="PTHR30474:SF2">
    <property type="entry name" value="PEPTIDOGLYCAN GLYCOSYLTRANSFERASE FTSW-RELATED"/>
    <property type="match status" value="1"/>
</dbReference>
<name>A0AAP4BQB8_9CORY</name>
<feature type="transmembrane region" description="Helical" evidence="19">
    <location>
        <begin position="136"/>
        <end position="153"/>
    </location>
</feature>
<dbReference type="GO" id="GO:0051301">
    <property type="term" value="P:cell division"/>
    <property type="evidence" value="ECO:0007669"/>
    <property type="project" value="InterPro"/>
</dbReference>
<dbReference type="PROSITE" id="PS00428">
    <property type="entry name" value="FTSW_RODA_SPOVE"/>
    <property type="match status" value="1"/>
</dbReference>
<keyword evidence="5 19" id="KW-0812">Transmembrane</keyword>
<evidence type="ECO:0000256" key="2">
    <source>
        <dbReference type="ARBA" id="ARBA00004752"/>
    </source>
</evidence>
<evidence type="ECO:0000256" key="5">
    <source>
        <dbReference type="ARBA" id="ARBA00022692"/>
    </source>
</evidence>
<organism evidence="20 21">
    <name type="scientific">Corynebacterium pseudodiphtheriticum</name>
    <dbReference type="NCBI Taxonomy" id="37637"/>
    <lineage>
        <taxon>Bacteria</taxon>
        <taxon>Bacillati</taxon>
        <taxon>Actinomycetota</taxon>
        <taxon>Actinomycetes</taxon>
        <taxon>Mycobacteriales</taxon>
        <taxon>Corynebacteriaceae</taxon>
        <taxon>Corynebacterium</taxon>
    </lineage>
</organism>
<dbReference type="GO" id="GO:0005886">
    <property type="term" value="C:plasma membrane"/>
    <property type="evidence" value="ECO:0007669"/>
    <property type="project" value="TreeGrafter"/>
</dbReference>
<evidence type="ECO:0000256" key="18">
    <source>
        <dbReference type="SAM" id="MobiDB-lite"/>
    </source>
</evidence>
<feature type="transmembrane region" description="Helical" evidence="19">
    <location>
        <begin position="368"/>
        <end position="390"/>
    </location>
</feature>
<proteinExistence type="inferred from homology"/>
<protein>
    <recommendedName>
        <fullName evidence="13">Probable peptidoglycan glycosyltransferase FtsW</fullName>
        <ecNumber evidence="15">2.4.99.28</ecNumber>
    </recommendedName>
    <alternativeName>
        <fullName evidence="14">Cell division protein FtsW</fullName>
    </alternativeName>
    <alternativeName>
        <fullName evidence="11">Cell wall polymerase</fullName>
    </alternativeName>
    <alternativeName>
        <fullName evidence="10">Peptidoglycan polymerase</fullName>
    </alternativeName>
</protein>
<evidence type="ECO:0000256" key="7">
    <source>
        <dbReference type="ARBA" id="ARBA00022984"/>
    </source>
</evidence>
<feature type="compositionally biased region" description="Basic and acidic residues" evidence="18">
    <location>
        <begin position="445"/>
        <end position="463"/>
    </location>
</feature>
<comment type="pathway">
    <text evidence="2">Cell wall biogenesis; peptidoglycan biosynthesis.</text>
</comment>
<comment type="catalytic activity">
    <reaction evidence="16">
        <text>[GlcNAc-(1-&gt;4)-Mur2Ac(oyl-L-Ala-gamma-D-Glu-L-Lys-D-Ala-D-Ala)](n)-di-trans,octa-cis-undecaprenyl diphosphate + beta-D-GlcNAc-(1-&gt;4)-Mur2Ac(oyl-L-Ala-gamma-D-Glu-L-Lys-D-Ala-D-Ala)-di-trans,octa-cis-undecaprenyl diphosphate = [GlcNAc-(1-&gt;4)-Mur2Ac(oyl-L-Ala-gamma-D-Glu-L-Lys-D-Ala-D-Ala)](n+1)-di-trans,octa-cis-undecaprenyl diphosphate + di-trans,octa-cis-undecaprenyl diphosphate + H(+)</text>
        <dbReference type="Rhea" id="RHEA:23708"/>
        <dbReference type="Rhea" id="RHEA-COMP:9602"/>
        <dbReference type="Rhea" id="RHEA-COMP:9603"/>
        <dbReference type="ChEBI" id="CHEBI:15378"/>
        <dbReference type="ChEBI" id="CHEBI:58405"/>
        <dbReference type="ChEBI" id="CHEBI:60033"/>
        <dbReference type="ChEBI" id="CHEBI:78435"/>
        <dbReference type="EC" id="2.4.99.28"/>
    </reaction>
</comment>
<evidence type="ECO:0000256" key="19">
    <source>
        <dbReference type="SAM" id="Phobius"/>
    </source>
</evidence>
<feature type="transmembrane region" description="Helical" evidence="19">
    <location>
        <begin position="302"/>
        <end position="322"/>
    </location>
</feature>
<gene>
    <name evidence="20" type="ORF">QPX42_07105</name>
</gene>
<evidence type="ECO:0000256" key="9">
    <source>
        <dbReference type="ARBA" id="ARBA00023136"/>
    </source>
</evidence>
<evidence type="ECO:0000313" key="21">
    <source>
        <dbReference type="Proteomes" id="UP001224412"/>
    </source>
</evidence>
<dbReference type="InterPro" id="IPR001182">
    <property type="entry name" value="FtsW/RodA"/>
</dbReference>
<dbReference type="AlphaFoldDB" id="A0AAP4BQB8"/>
<keyword evidence="8 19" id="KW-1133">Transmembrane helix</keyword>
<evidence type="ECO:0000256" key="8">
    <source>
        <dbReference type="ARBA" id="ARBA00022989"/>
    </source>
</evidence>
<feature type="transmembrane region" description="Helical" evidence="19">
    <location>
        <begin position="95"/>
        <end position="116"/>
    </location>
</feature>
<evidence type="ECO:0000256" key="14">
    <source>
        <dbReference type="ARBA" id="ARBA00041418"/>
    </source>
</evidence>
<feature type="transmembrane region" description="Helical" evidence="19">
    <location>
        <begin position="65"/>
        <end position="83"/>
    </location>
</feature>
<evidence type="ECO:0000256" key="13">
    <source>
        <dbReference type="ARBA" id="ARBA00041185"/>
    </source>
</evidence>
<evidence type="ECO:0000256" key="1">
    <source>
        <dbReference type="ARBA" id="ARBA00004141"/>
    </source>
</evidence>
<evidence type="ECO:0000256" key="4">
    <source>
        <dbReference type="ARBA" id="ARBA00022679"/>
    </source>
</evidence>
<dbReference type="GO" id="GO:0015648">
    <property type="term" value="F:lipid-linked peptidoglycan transporter activity"/>
    <property type="evidence" value="ECO:0007669"/>
    <property type="project" value="TreeGrafter"/>
</dbReference>
<evidence type="ECO:0000256" key="10">
    <source>
        <dbReference type="ARBA" id="ARBA00032370"/>
    </source>
</evidence>
<evidence type="ECO:0000256" key="6">
    <source>
        <dbReference type="ARBA" id="ARBA00022960"/>
    </source>
</evidence>